<evidence type="ECO:0000256" key="1">
    <source>
        <dbReference type="SAM" id="MobiDB-lite"/>
    </source>
</evidence>
<evidence type="ECO:0000313" key="6">
    <source>
        <dbReference type="Proteomes" id="UP001500962"/>
    </source>
</evidence>
<proteinExistence type="predicted"/>
<evidence type="ECO:0000256" key="2">
    <source>
        <dbReference type="SAM" id="Phobius"/>
    </source>
</evidence>
<dbReference type="KEGG" id="hdo:MUK72_17805"/>
<geneLocation type="plasmid" evidence="4 5">
    <name>unnamed3</name>
</geneLocation>
<keyword evidence="5" id="KW-1185">Reference proteome</keyword>
<reference evidence="3" key="1">
    <citation type="journal article" date="2014" name="Int. J. Syst. Evol. Microbiol.">
        <title>Complete genome sequence of Corynebacterium casei LMG S-19264T (=DSM 44701T), isolated from a smear-ripened cheese.</title>
        <authorList>
            <consortium name="US DOE Joint Genome Institute (JGI-PGF)"/>
            <person name="Walter F."/>
            <person name="Albersmeier A."/>
            <person name="Kalinowski J."/>
            <person name="Ruckert C."/>
        </authorList>
    </citation>
    <scope>NUCLEOTIDE SEQUENCE</scope>
    <source>
        <strain evidence="3">JCM 12289</strain>
    </source>
</reference>
<feature type="region of interest" description="Disordered" evidence="1">
    <location>
        <begin position="90"/>
        <end position="119"/>
    </location>
</feature>
<evidence type="ECO:0000313" key="5">
    <source>
        <dbReference type="Proteomes" id="UP000830542"/>
    </source>
</evidence>
<dbReference type="AlphaFoldDB" id="A0AAV3SGA9"/>
<feature type="transmembrane region" description="Helical" evidence="2">
    <location>
        <begin position="35"/>
        <end position="53"/>
    </location>
</feature>
<sequence length="119" mass="13524">MSTRLEDYSEKTLIIVVFTIMALLTIFLASVTHAAWLAPLLIAIGCVLYYAGYEEVAAPLNDHAEKSSMEESLTDIREQYVGGEIDEKEFERRTEQILESETAEEARESRDREDSTETE</sequence>
<dbReference type="Proteomes" id="UP000830542">
    <property type="component" value="Plasmid unnamed3"/>
</dbReference>
<reference evidence="4" key="2">
    <citation type="submission" date="2022-04" db="EMBL/GenBank/DDBJ databases">
        <title>Sequencing and genomic assembly of Halococcus dombrowskii.</title>
        <authorList>
            <person name="Lim S.W."/>
            <person name="MacLea K.S."/>
        </authorList>
    </citation>
    <scope>NUCLEOTIDE SEQUENCE</scope>
    <source>
        <strain evidence="4">H4</strain>
        <plasmid evidence="4">unnamed3</plasmid>
    </source>
</reference>
<organism evidence="3 6">
    <name type="scientific">Halococcus dombrowskii</name>
    <dbReference type="NCBI Taxonomy" id="179637"/>
    <lineage>
        <taxon>Archaea</taxon>
        <taxon>Methanobacteriati</taxon>
        <taxon>Methanobacteriota</taxon>
        <taxon>Stenosarchaea group</taxon>
        <taxon>Halobacteria</taxon>
        <taxon>Halobacteriales</taxon>
        <taxon>Halococcaceae</taxon>
        <taxon>Halococcus</taxon>
    </lineage>
</organism>
<reference evidence="3" key="3">
    <citation type="submission" date="2023-12" db="EMBL/GenBank/DDBJ databases">
        <authorList>
            <person name="Sun Q."/>
            <person name="Inoue M."/>
        </authorList>
    </citation>
    <scope>NUCLEOTIDE SEQUENCE</scope>
    <source>
        <strain evidence="3">JCM 12289</strain>
    </source>
</reference>
<name>A0AAV3SGA9_HALDO</name>
<keyword evidence="2" id="KW-1133">Transmembrane helix</keyword>
<feature type="compositionally biased region" description="Basic and acidic residues" evidence="1">
    <location>
        <begin position="104"/>
        <end position="119"/>
    </location>
</feature>
<gene>
    <name evidence="3" type="ORF">GCM10008985_15390</name>
    <name evidence="4" type="ORF">MUK72_17805</name>
</gene>
<dbReference type="GeneID" id="71763743"/>
<keyword evidence="2" id="KW-0472">Membrane</keyword>
<dbReference type="EMBL" id="BAAADN010000024">
    <property type="protein sequence ID" value="GAA0459923.1"/>
    <property type="molecule type" value="Genomic_DNA"/>
</dbReference>
<evidence type="ECO:0000313" key="3">
    <source>
        <dbReference type="EMBL" id="GAA0459923.1"/>
    </source>
</evidence>
<dbReference type="EMBL" id="CP095008">
    <property type="protein sequence ID" value="UOO97235.1"/>
    <property type="molecule type" value="Genomic_DNA"/>
</dbReference>
<dbReference type="RefSeq" id="WP_244706695.1">
    <property type="nucleotide sequence ID" value="NZ_BAAADN010000024.1"/>
</dbReference>
<evidence type="ECO:0008006" key="7">
    <source>
        <dbReference type="Google" id="ProtNLM"/>
    </source>
</evidence>
<protein>
    <recommendedName>
        <fullName evidence="7">SHOCT domain-containing protein</fullName>
    </recommendedName>
</protein>
<accession>A0AAV3SGA9</accession>
<keyword evidence="2" id="KW-0812">Transmembrane</keyword>
<dbReference type="Proteomes" id="UP001500962">
    <property type="component" value="Unassembled WGS sequence"/>
</dbReference>
<keyword evidence="4" id="KW-0614">Plasmid</keyword>
<feature type="transmembrane region" description="Helical" evidence="2">
    <location>
        <begin position="12"/>
        <end position="29"/>
    </location>
</feature>
<evidence type="ECO:0000313" key="4">
    <source>
        <dbReference type="EMBL" id="UOO97235.1"/>
    </source>
</evidence>